<proteinExistence type="predicted"/>
<dbReference type="Proteomes" id="UP000032336">
    <property type="component" value="Unassembled WGS sequence"/>
</dbReference>
<evidence type="ECO:0000313" key="2">
    <source>
        <dbReference type="EMBL" id="KJE77342.1"/>
    </source>
</evidence>
<sequence length="92" mass="10489">MLLEEMIERPRFQQRRTECSSSGEIRQTILPPPLGSFHLRAHRGGDPSPRGQMIQNHPMAGRVHPHESQYNRTSDVLTILANSPLRLVRLIA</sequence>
<protein>
    <submittedName>
        <fullName evidence="2">Uncharacterized protein</fullName>
    </submittedName>
</protein>
<evidence type="ECO:0000313" key="3">
    <source>
        <dbReference type="Proteomes" id="UP000032336"/>
    </source>
</evidence>
<name>A0A0D8FYE9_9ACTN</name>
<gene>
    <name evidence="2" type="ORF">FEAC_07760</name>
</gene>
<dbReference type="AlphaFoldDB" id="A0A0D8FYE9"/>
<organism evidence="2 3">
    <name type="scientific">Ferrimicrobium acidiphilum DSM 19497</name>
    <dbReference type="NCBI Taxonomy" id="1121877"/>
    <lineage>
        <taxon>Bacteria</taxon>
        <taxon>Bacillati</taxon>
        <taxon>Actinomycetota</taxon>
        <taxon>Acidimicrobiia</taxon>
        <taxon>Acidimicrobiales</taxon>
        <taxon>Acidimicrobiaceae</taxon>
        <taxon>Ferrimicrobium</taxon>
    </lineage>
</organism>
<keyword evidence="3" id="KW-1185">Reference proteome</keyword>
<reference evidence="2 3" key="1">
    <citation type="submission" date="2015-01" db="EMBL/GenBank/DDBJ databases">
        <title>Draft genome of the acidophilic iron oxidizer Ferrimicrobium acidiphilum strain T23.</title>
        <authorList>
            <person name="Poehlein A."/>
            <person name="Eisen S."/>
            <person name="Schloemann M."/>
            <person name="Johnson B.D."/>
            <person name="Daniel R."/>
            <person name="Muehling M."/>
        </authorList>
    </citation>
    <scope>NUCLEOTIDE SEQUENCE [LARGE SCALE GENOMIC DNA]</scope>
    <source>
        <strain evidence="2 3">T23</strain>
    </source>
</reference>
<accession>A0A0D8FYE9</accession>
<feature type="compositionally biased region" description="Basic and acidic residues" evidence="1">
    <location>
        <begin position="1"/>
        <end position="18"/>
    </location>
</feature>
<evidence type="ECO:0000256" key="1">
    <source>
        <dbReference type="SAM" id="MobiDB-lite"/>
    </source>
</evidence>
<dbReference type="EMBL" id="JXUW01000005">
    <property type="protein sequence ID" value="KJE77342.1"/>
    <property type="molecule type" value="Genomic_DNA"/>
</dbReference>
<feature type="region of interest" description="Disordered" evidence="1">
    <location>
        <begin position="1"/>
        <end position="35"/>
    </location>
</feature>
<comment type="caution">
    <text evidence="2">The sequence shown here is derived from an EMBL/GenBank/DDBJ whole genome shotgun (WGS) entry which is preliminary data.</text>
</comment>